<dbReference type="Proteomes" id="UP001054945">
    <property type="component" value="Unassembled WGS sequence"/>
</dbReference>
<proteinExistence type="predicted"/>
<accession>A0AAV4S0N7</accession>
<keyword evidence="2" id="KW-1185">Reference proteome</keyword>
<reference evidence="1 2" key="1">
    <citation type="submission" date="2021-06" db="EMBL/GenBank/DDBJ databases">
        <title>Caerostris extrusa draft genome.</title>
        <authorList>
            <person name="Kono N."/>
            <person name="Arakawa K."/>
        </authorList>
    </citation>
    <scope>NUCLEOTIDE SEQUENCE [LARGE SCALE GENOMIC DNA]</scope>
</reference>
<evidence type="ECO:0000313" key="1">
    <source>
        <dbReference type="EMBL" id="GIY26909.1"/>
    </source>
</evidence>
<dbReference type="AlphaFoldDB" id="A0AAV4S0N7"/>
<comment type="caution">
    <text evidence="1">The sequence shown here is derived from an EMBL/GenBank/DDBJ whole genome shotgun (WGS) entry which is preliminary data.</text>
</comment>
<dbReference type="EMBL" id="BPLR01008746">
    <property type="protein sequence ID" value="GIY26909.1"/>
    <property type="molecule type" value="Genomic_DNA"/>
</dbReference>
<evidence type="ECO:0000313" key="2">
    <source>
        <dbReference type="Proteomes" id="UP001054945"/>
    </source>
</evidence>
<gene>
    <name evidence="1" type="ORF">CEXT_671881</name>
</gene>
<sequence length="168" mass="19358">MEAHFNRLEYHGAQNRGVATISLQKTKERERETVRAHKRHLFLLPKRPTEARACVNNTQTPRRADVQLSVASTNRESSSSIMTGRCSSDSRGHFICMSMDVPQHHRDSISIHYTRYRDLVAGDPWQGVADNPQAVIRQIVRKLRPLFFFPFPLLEYIGMSQNQVVDEI</sequence>
<protein>
    <submittedName>
        <fullName evidence="1">Uncharacterized protein</fullName>
    </submittedName>
</protein>
<name>A0AAV4S0N7_CAEEX</name>
<organism evidence="1 2">
    <name type="scientific">Caerostris extrusa</name>
    <name type="common">Bark spider</name>
    <name type="synonym">Caerostris bankana</name>
    <dbReference type="NCBI Taxonomy" id="172846"/>
    <lineage>
        <taxon>Eukaryota</taxon>
        <taxon>Metazoa</taxon>
        <taxon>Ecdysozoa</taxon>
        <taxon>Arthropoda</taxon>
        <taxon>Chelicerata</taxon>
        <taxon>Arachnida</taxon>
        <taxon>Araneae</taxon>
        <taxon>Araneomorphae</taxon>
        <taxon>Entelegynae</taxon>
        <taxon>Araneoidea</taxon>
        <taxon>Araneidae</taxon>
        <taxon>Caerostris</taxon>
    </lineage>
</organism>